<evidence type="ECO:0000256" key="14">
    <source>
        <dbReference type="ARBA" id="ARBA00022840"/>
    </source>
</evidence>
<evidence type="ECO:0000256" key="16">
    <source>
        <dbReference type="ARBA" id="ARBA00023136"/>
    </source>
</evidence>
<accession>A0A4D6L6P5</accession>
<dbReference type="CDD" id="cd06899">
    <property type="entry name" value="lectin_legume_LecRK_Arcelin_ConA"/>
    <property type="match status" value="2"/>
</dbReference>
<dbReference type="Gene3D" id="3.30.200.20">
    <property type="entry name" value="Phosphorylase Kinase, domain 1"/>
    <property type="match status" value="2"/>
</dbReference>
<name>A0A4D6L6P5_VIGUN</name>
<evidence type="ECO:0000256" key="19">
    <source>
        <dbReference type="PROSITE-ProRule" id="PRU10141"/>
    </source>
</evidence>
<dbReference type="InterPro" id="IPR000985">
    <property type="entry name" value="Lectin_LegA_CS"/>
</dbReference>
<comment type="subcellular location">
    <subcellularLocation>
        <location evidence="1">Cell membrane</location>
        <topology evidence="1">Single-pass type I membrane protein</topology>
    </subcellularLocation>
</comment>
<keyword evidence="17 22" id="KW-0675">Receptor</keyword>
<dbReference type="InterPro" id="IPR001220">
    <property type="entry name" value="Legume_lectin_dom"/>
</dbReference>
<evidence type="ECO:0000256" key="3">
    <source>
        <dbReference type="ARBA" id="ARBA00008536"/>
    </source>
</evidence>
<evidence type="ECO:0000256" key="18">
    <source>
        <dbReference type="ARBA" id="ARBA00023180"/>
    </source>
</evidence>
<keyword evidence="8" id="KW-0808">Transferase</keyword>
<dbReference type="InterPro" id="IPR017441">
    <property type="entry name" value="Protein_kinase_ATP_BS"/>
</dbReference>
<dbReference type="AlphaFoldDB" id="A0A4D6L6P5"/>
<evidence type="ECO:0000256" key="7">
    <source>
        <dbReference type="ARBA" id="ARBA00022527"/>
    </source>
</evidence>
<dbReference type="SUPFAM" id="SSF56112">
    <property type="entry name" value="Protein kinase-like (PK-like)"/>
    <property type="match status" value="2"/>
</dbReference>
<evidence type="ECO:0000256" key="10">
    <source>
        <dbReference type="ARBA" id="ARBA00022729"/>
    </source>
</evidence>
<dbReference type="SUPFAM" id="SSF49899">
    <property type="entry name" value="Concanavalin A-like lectins/glucanases"/>
    <property type="match status" value="2"/>
</dbReference>
<feature type="transmembrane region" description="Helical" evidence="20">
    <location>
        <begin position="284"/>
        <end position="307"/>
    </location>
</feature>
<dbReference type="InterPro" id="IPR008271">
    <property type="entry name" value="Ser/Thr_kinase_AS"/>
</dbReference>
<dbReference type="Pfam" id="PF07714">
    <property type="entry name" value="PK_Tyr_Ser-Thr"/>
    <property type="match status" value="1"/>
</dbReference>
<evidence type="ECO:0000256" key="12">
    <source>
        <dbReference type="ARBA" id="ARBA00022741"/>
    </source>
</evidence>
<dbReference type="InterPro" id="IPR013320">
    <property type="entry name" value="ConA-like_dom_sf"/>
</dbReference>
<dbReference type="CDD" id="cd14066">
    <property type="entry name" value="STKc_IRAK"/>
    <property type="match status" value="1"/>
</dbReference>
<dbReference type="Pfam" id="PF00069">
    <property type="entry name" value="Pkinase"/>
    <property type="match status" value="1"/>
</dbReference>
<evidence type="ECO:0000256" key="2">
    <source>
        <dbReference type="ARBA" id="ARBA00007606"/>
    </source>
</evidence>
<evidence type="ECO:0000256" key="5">
    <source>
        <dbReference type="ARBA" id="ARBA00012513"/>
    </source>
</evidence>
<evidence type="ECO:0000256" key="17">
    <source>
        <dbReference type="ARBA" id="ARBA00023170"/>
    </source>
</evidence>
<feature type="binding site" evidence="19">
    <location>
        <position position="381"/>
    </location>
    <ligand>
        <name>ATP</name>
        <dbReference type="ChEBI" id="CHEBI:30616"/>
    </ligand>
</feature>
<evidence type="ECO:0000259" key="21">
    <source>
        <dbReference type="PROSITE" id="PS50011"/>
    </source>
</evidence>
<dbReference type="GO" id="GO:0004674">
    <property type="term" value="F:protein serine/threonine kinase activity"/>
    <property type="evidence" value="ECO:0007669"/>
    <property type="project" value="UniProtKB-KW"/>
</dbReference>
<dbReference type="InterPro" id="IPR011009">
    <property type="entry name" value="Kinase-like_dom_sf"/>
</dbReference>
<keyword evidence="9 20" id="KW-0812">Transmembrane</keyword>
<evidence type="ECO:0000256" key="15">
    <source>
        <dbReference type="ARBA" id="ARBA00022989"/>
    </source>
</evidence>
<gene>
    <name evidence="22" type="ORF">DEO72_LG2g4552</name>
</gene>
<dbReference type="PROSITE" id="PS00107">
    <property type="entry name" value="PROTEIN_KINASE_ATP"/>
    <property type="match status" value="2"/>
</dbReference>
<evidence type="ECO:0000256" key="13">
    <source>
        <dbReference type="ARBA" id="ARBA00022777"/>
    </source>
</evidence>
<keyword evidence="18" id="KW-0325">Glycoprotein</keyword>
<dbReference type="InterPro" id="IPR019825">
    <property type="entry name" value="Lectin_legB_Mn/Ca_BS"/>
</dbReference>
<dbReference type="PANTHER" id="PTHR27007">
    <property type="match status" value="1"/>
</dbReference>
<keyword evidence="13 22" id="KW-0418">Kinase</keyword>
<dbReference type="Pfam" id="PF00139">
    <property type="entry name" value="Lectin_legB"/>
    <property type="match status" value="2"/>
</dbReference>
<keyword evidence="6" id="KW-1003">Cell membrane</keyword>
<evidence type="ECO:0000256" key="8">
    <source>
        <dbReference type="ARBA" id="ARBA00022679"/>
    </source>
</evidence>
<protein>
    <recommendedName>
        <fullName evidence="5">non-specific serine/threonine protein kinase</fullName>
        <ecNumber evidence="5">2.7.11.1</ecNumber>
    </recommendedName>
</protein>
<keyword evidence="14 19" id="KW-0067">ATP-binding</keyword>
<comment type="similarity">
    <text evidence="2">Belongs to the leguminous lectin family.</text>
</comment>
<evidence type="ECO:0000256" key="1">
    <source>
        <dbReference type="ARBA" id="ARBA00004251"/>
    </source>
</evidence>
<dbReference type="InterPro" id="IPR050528">
    <property type="entry name" value="L-type_Lectin-RKs"/>
</dbReference>
<feature type="domain" description="Protein kinase" evidence="21">
    <location>
        <begin position="351"/>
        <end position="690"/>
    </location>
</feature>
<dbReference type="PROSITE" id="PS00108">
    <property type="entry name" value="PROTEIN_KINASE_ST"/>
    <property type="match status" value="1"/>
</dbReference>
<dbReference type="InterPro" id="IPR001245">
    <property type="entry name" value="Ser-Thr/Tyr_kinase_cat_dom"/>
</dbReference>
<feature type="binding site" evidence="19">
    <location>
        <position position="826"/>
    </location>
    <ligand>
        <name>ATP</name>
        <dbReference type="ChEBI" id="CHEBI:30616"/>
    </ligand>
</feature>
<evidence type="ECO:0000313" key="22">
    <source>
        <dbReference type="EMBL" id="QCD84202.1"/>
    </source>
</evidence>
<keyword evidence="11" id="KW-0430">Lectin</keyword>
<dbReference type="PROSITE" id="PS00308">
    <property type="entry name" value="LECTIN_LEGUME_ALPHA"/>
    <property type="match status" value="2"/>
</dbReference>
<evidence type="ECO:0000256" key="20">
    <source>
        <dbReference type="SAM" id="Phobius"/>
    </source>
</evidence>
<keyword evidence="10" id="KW-0732">Signal</keyword>
<dbReference type="FunFam" id="3.30.200.20:FF:000168">
    <property type="entry name" value="L-type lectin-domain containing receptor kinase IX.1"/>
    <property type="match status" value="2"/>
</dbReference>
<keyword evidence="15 20" id="KW-1133">Transmembrane helix</keyword>
<feature type="transmembrane region" description="Helical" evidence="20">
    <location>
        <begin position="729"/>
        <end position="756"/>
    </location>
</feature>
<dbReference type="Proteomes" id="UP000501690">
    <property type="component" value="Linkage Group LG2"/>
</dbReference>
<dbReference type="GO" id="GO:0002229">
    <property type="term" value="P:defense response to oomycetes"/>
    <property type="evidence" value="ECO:0007669"/>
    <property type="project" value="UniProtKB-ARBA"/>
</dbReference>
<keyword evidence="7" id="KW-0723">Serine/threonine-protein kinase</keyword>
<comment type="similarity">
    <text evidence="4">In the C-terminal section; belongs to the protein kinase superfamily. Ser/Thr protein kinase family.</text>
</comment>
<evidence type="ECO:0000313" key="23">
    <source>
        <dbReference type="Proteomes" id="UP000501690"/>
    </source>
</evidence>
<comment type="similarity">
    <text evidence="3">In the N-terminal section; belongs to the leguminous lectin family.</text>
</comment>
<evidence type="ECO:0000256" key="11">
    <source>
        <dbReference type="ARBA" id="ARBA00022734"/>
    </source>
</evidence>
<proteinExistence type="inferred from homology"/>
<dbReference type="Gene3D" id="2.60.120.200">
    <property type="match status" value="2"/>
</dbReference>
<dbReference type="InterPro" id="IPR000719">
    <property type="entry name" value="Prot_kinase_dom"/>
</dbReference>
<dbReference type="Gene3D" id="1.10.510.10">
    <property type="entry name" value="Transferase(Phosphotransferase) domain 1"/>
    <property type="match status" value="1"/>
</dbReference>
<feature type="domain" description="Protein kinase" evidence="21">
    <location>
        <begin position="796"/>
        <end position="1074"/>
    </location>
</feature>
<dbReference type="EMBL" id="CP039346">
    <property type="protein sequence ID" value="QCD84202.1"/>
    <property type="molecule type" value="Genomic_DNA"/>
</dbReference>
<dbReference type="GO" id="GO:0005886">
    <property type="term" value="C:plasma membrane"/>
    <property type="evidence" value="ECO:0007669"/>
    <property type="project" value="UniProtKB-SubCell"/>
</dbReference>
<organism evidence="22 23">
    <name type="scientific">Vigna unguiculata</name>
    <name type="common">Cowpea</name>
    <dbReference type="NCBI Taxonomy" id="3917"/>
    <lineage>
        <taxon>Eukaryota</taxon>
        <taxon>Viridiplantae</taxon>
        <taxon>Streptophyta</taxon>
        <taxon>Embryophyta</taxon>
        <taxon>Tracheophyta</taxon>
        <taxon>Spermatophyta</taxon>
        <taxon>Magnoliopsida</taxon>
        <taxon>eudicotyledons</taxon>
        <taxon>Gunneridae</taxon>
        <taxon>Pentapetalae</taxon>
        <taxon>rosids</taxon>
        <taxon>fabids</taxon>
        <taxon>Fabales</taxon>
        <taxon>Fabaceae</taxon>
        <taxon>Papilionoideae</taxon>
        <taxon>50 kb inversion clade</taxon>
        <taxon>NPAAA clade</taxon>
        <taxon>indigoferoid/millettioid clade</taxon>
        <taxon>Phaseoleae</taxon>
        <taxon>Vigna</taxon>
    </lineage>
</organism>
<dbReference type="FunFam" id="1.10.510.10:FF:000240">
    <property type="entry name" value="Lectin-domain containing receptor kinase A4.3"/>
    <property type="match status" value="1"/>
</dbReference>
<evidence type="ECO:0000256" key="4">
    <source>
        <dbReference type="ARBA" id="ARBA00010217"/>
    </source>
</evidence>
<dbReference type="SMART" id="SM00220">
    <property type="entry name" value="S_TKc"/>
    <property type="match status" value="1"/>
</dbReference>
<dbReference type="GO" id="GO:0030246">
    <property type="term" value="F:carbohydrate binding"/>
    <property type="evidence" value="ECO:0007669"/>
    <property type="project" value="UniProtKB-KW"/>
</dbReference>
<keyword evidence="16 20" id="KW-0472">Membrane</keyword>
<keyword evidence="23" id="KW-1185">Reference proteome</keyword>
<dbReference type="PROSITE" id="PS00307">
    <property type="entry name" value="LECTIN_LEGUME_BETA"/>
    <property type="match status" value="2"/>
</dbReference>
<keyword evidence="12 19" id="KW-0547">Nucleotide-binding</keyword>
<dbReference type="GO" id="GO:0005524">
    <property type="term" value="F:ATP binding"/>
    <property type="evidence" value="ECO:0007669"/>
    <property type="project" value="UniProtKB-UniRule"/>
</dbReference>
<evidence type="ECO:0000256" key="9">
    <source>
        <dbReference type="ARBA" id="ARBA00022692"/>
    </source>
</evidence>
<reference evidence="22 23" key="1">
    <citation type="submission" date="2019-04" db="EMBL/GenBank/DDBJ databases">
        <title>An improved genome assembly and genetic linkage map for asparagus bean, Vigna unguiculata ssp. sesquipedialis.</title>
        <authorList>
            <person name="Xia Q."/>
            <person name="Zhang R."/>
            <person name="Dong Y."/>
        </authorList>
    </citation>
    <scope>NUCLEOTIDE SEQUENCE [LARGE SCALE GENOMIC DNA]</scope>
    <source>
        <tissue evidence="22">Leaf</tissue>
    </source>
</reference>
<evidence type="ECO:0000256" key="6">
    <source>
        <dbReference type="ARBA" id="ARBA00022475"/>
    </source>
</evidence>
<sequence>MEARMNSPAMAASQYCKNIYVRVSFHVTLTLLLFVIHHAASLEFNYQQLGDHGDFFNTSGDVKPQEGVLKLTNNETFSYGRVIYHKLLNLWDKNSGKVTDFTTRFSFRINAANQTLADGIAFFLAHPNLPESQRDGAGFGLASRDQLSTLNYPKDFPFVAVEFDTYVNGWDPNYPHVGIDVNLIASSDTAQWFTGLDERGYDADISFDSSSNKLSVTFSGYKDGVVVKGNLSSVVNLKDVLPEWVEFGFSAATGIYFNEYALSSWSFNSSLDTEPQKGGSKRRLVIGLSLGLGAAILIVIVGVTFLVRWMLRTTGMEDTSLFDHAMDHDFEKVSLPKRFSYEELATATNNFATENKIGQGGFGAVYMGFMRELNTYVAIKKVSRGSRQGVKEYMSEVKIFGQLRHKNLVQLFGWCHQHEDLLLIYEFMENGSLDSYLFKGKGLLTWKARMNSPAMAASQYCKNIYVRVSFHVTLTLLLFVIHHAASLEFNYQQLGDHGDFFNTSGDVKPQEGVLKLTNNETFSYGRVIYHKLLNLWDKNSGKVTDFTTRFSFRINAANQTLADGIAFFLAHPNLPESQRDGAGFGLASRDQLSTLNYPKDFPFVAVEFDTYVNGWDPNYPHVGIDVNLIASSDTAQWFTGLDERGYDADISFDSSSNKLSVTFSGYKDGVVVKGNLSSVVNLKDVLPEWVEFGFSAATGIYFNEYALSSWSFNSSLDTEPQKGGSKRRLVIGLSLGLGAAILIVIVGVTFLVRWMLRTTGMEDTSLFDHAMDHDFEKVSLPKRFSYEELATATNNFATENKIGQGGFGAVYMGFMRELNTYVAIKKVSRGSRQGVKEYMSEVKIFGQLRHKNLVQLFGWCHQHEDLLLIYEFMENGSLDSYLFKGKGLLTWKVRYNIARGLASALLYLHEEWEECVLHRDIKSSNVMLDSNFNTKLGDFGLARLMDHGTGSKTTGLAGTIGYLPPEATTRGKASRESDVFSFGVVALEIACGRKAIESNMKEEEIYLVDWVWKLHGMGDVLKASDPSLYGHFDEKEMEILVKVGLWCTHTDYLLRPTMRQAVQVLSFEVAVPTLTPRSATTLELGSPGAAHLHTY</sequence>
<dbReference type="PROSITE" id="PS50011">
    <property type="entry name" value="PROTEIN_KINASE_DOM"/>
    <property type="match status" value="2"/>
</dbReference>
<dbReference type="EC" id="2.7.11.1" evidence="5"/>